<evidence type="ECO:0000313" key="3">
    <source>
        <dbReference type="Proteomes" id="UP000824120"/>
    </source>
</evidence>
<evidence type="ECO:0000256" key="1">
    <source>
        <dbReference type="SAM" id="MobiDB-lite"/>
    </source>
</evidence>
<reference evidence="2 3" key="1">
    <citation type="submission" date="2020-09" db="EMBL/GenBank/DDBJ databases">
        <title>De no assembly of potato wild relative species, Solanum commersonii.</title>
        <authorList>
            <person name="Cho K."/>
        </authorList>
    </citation>
    <scope>NUCLEOTIDE SEQUENCE [LARGE SCALE GENOMIC DNA]</scope>
    <source>
        <strain evidence="2">LZ3.2</strain>
        <tissue evidence="2">Leaf</tissue>
    </source>
</reference>
<name>A0A9J5WU99_SOLCO</name>
<evidence type="ECO:0000313" key="2">
    <source>
        <dbReference type="EMBL" id="KAG5578684.1"/>
    </source>
</evidence>
<organism evidence="2 3">
    <name type="scientific">Solanum commersonii</name>
    <name type="common">Commerson's wild potato</name>
    <name type="synonym">Commerson's nightshade</name>
    <dbReference type="NCBI Taxonomy" id="4109"/>
    <lineage>
        <taxon>Eukaryota</taxon>
        <taxon>Viridiplantae</taxon>
        <taxon>Streptophyta</taxon>
        <taxon>Embryophyta</taxon>
        <taxon>Tracheophyta</taxon>
        <taxon>Spermatophyta</taxon>
        <taxon>Magnoliopsida</taxon>
        <taxon>eudicotyledons</taxon>
        <taxon>Gunneridae</taxon>
        <taxon>Pentapetalae</taxon>
        <taxon>asterids</taxon>
        <taxon>lamiids</taxon>
        <taxon>Solanales</taxon>
        <taxon>Solanaceae</taxon>
        <taxon>Solanoideae</taxon>
        <taxon>Solaneae</taxon>
        <taxon>Solanum</taxon>
    </lineage>
</organism>
<sequence>MELVGHHSQNGQFTRSNDPQSKPREGKPVIWPIFGCYYPRHFMMTKNSDVIFAKILHGPLLRPLLWSQLVSMAEIAYLQGQTIPRAGKPPNLLIFVCYSPQHFMVTQNSNVIYAKNLHGPRLMP</sequence>
<comment type="caution">
    <text evidence="2">The sequence shown here is derived from an EMBL/GenBank/DDBJ whole genome shotgun (WGS) entry which is preliminary data.</text>
</comment>
<gene>
    <name evidence="2" type="ORF">H5410_049311</name>
</gene>
<keyword evidence="3" id="KW-1185">Reference proteome</keyword>
<protein>
    <submittedName>
        <fullName evidence="2">Uncharacterized protein</fullName>
    </submittedName>
</protein>
<feature type="region of interest" description="Disordered" evidence="1">
    <location>
        <begin position="1"/>
        <end position="26"/>
    </location>
</feature>
<proteinExistence type="predicted"/>
<accession>A0A9J5WU99</accession>
<dbReference type="AlphaFoldDB" id="A0A9J5WU99"/>
<dbReference type="Proteomes" id="UP000824120">
    <property type="component" value="Chromosome 10"/>
</dbReference>
<feature type="compositionally biased region" description="Polar residues" evidence="1">
    <location>
        <begin position="7"/>
        <end position="20"/>
    </location>
</feature>
<dbReference type="EMBL" id="JACXVP010000010">
    <property type="protein sequence ID" value="KAG5578684.1"/>
    <property type="molecule type" value="Genomic_DNA"/>
</dbReference>